<dbReference type="RefSeq" id="WP_211361814.1">
    <property type="nucleotide sequence ID" value="NZ_VFPH01000001.1"/>
</dbReference>
<keyword evidence="1" id="KW-0805">Transcription regulation</keyword>
<dbReference type="Pfam" id="PF16859">
    <property type="entry name" value="TetR_C_11"/>
    <property type="match status" value="1"/>
</dbReference>
<evidence type="ECO:0000256" key="3">
    <source>
        <dbReference type="ARBA" id="ARBA00023163"/>
    </source>
</evidence>
<dbReference type="PANTHER" id="PTHR30055:SF148">
    <property type="entry name" value="TETR-FAMILY TRANSCRIPTIONAL REGULATOR"/>
    <property type="match status" value="1"/>
</dbReference>
<comment type="caution">
    <text evidence="6">The sequence shown here is derived from an EMBL/GenBank/DDBJ whole genome shotgun (WGS) entry which is preliminary data.</text>
</comment>
<keyword evidence="2 4" id="KW-0238">DNA-binding</keyword>
<dbReference type="InterPro" id="IPR009057">
    <property type="entry name" value="Homeodomain-like_sf"/>
</dbReference>
<dbReference type="SUPFAM" id="SSF46689">
    <property type="entry name" value="Homeodomain-like"/>
    <property type="match status" value="1"/>
</dbReference>
<evidence type="ECO:0000256" key="1">
    <source>
        <dbReference type="ARBA" id="ARBA00023015"/>
    </source>
</evidence>
<gene>
    <name evidence="6" type="ORF">FB388_1575</name>
</gene>
<dbReference type="AlphaFoldDB" id="A0A543GDS0"/>
<dbReference type="InterPro" id="IPR011075">
    <property type="entry name" value="TetR_C"/>
</dbReference>
<dbReference type="Gene3D" id="1.10.357.10">
    <property type="entry name" value="Tetracycline Repressor, domain 2"/>
    <property type="match status" value="1"/>
</dbReference>
<feature type="DNA-binding region" description="H-T-H motif" evidence="4">
    <location>
        <begin position="42"/>
        <end position="61"/>
    </location>
</feature>
<keyword evidence="3" id="KW-0804">Transcription</keyword>
<evidence type="ECO:0000256" key="4">
    <source>
        <dbReference type="PROSITE-ProRule" id="PRU00335"/>
    </source>
</evidence>
<dbReference type="InterPro" id="IPR001647">
    <property type="entry name" value="HTH_TetR"/>
</dbReference>
<evidence type="ECO:0000313" key="7">
    <source>
        <dbReference type="Proteomes" id="UP000319818"/>
    </source>
</evidence>
<feature type="domain" description="HTH tetR-type" evidence="5">
    <location>
        <begin position="18"/>
        <end position="79"/>
    </location>
</feature>
<reference evidence="6 7" key="1">
    <citation type="submission" date="2019-06" db="EMBL/GenBank/DDBJ databases">
        <title>Sequencing the genomes of 1000 actinobacteria strains.</title>
        <authorList>
            <person name="Klenk H.-P."/>
        </authorList>
    </citation>
    <scope>NUCLEOTIDE SEQUENCE [LARGE SCALE GENOMIC DNA]</scope>
    <source>
        <strain evidence="6 7">DSM 45511</strain>
    </source>
</reference>
<evidence type="ECO:0000259" key="5">
    <source>
        <dbReference type="PROSITE" id="PS50977"/>
    </source>
</evidence>
<name>A0A543GDS0_9PSEU</name>
<dbReference type="PROSITE" id="PS50977">
    <property type="entry name" value="HTH_TETR_2"/>
    <property type="match status" value="1"/>
</dbReference>
<dbReference type="SUPFAM" id="SSF48498">
    <property type="entry name" value="Tetracyclin repressor-like, C-terminal domain"/>
    <property type="match status" value="1"/>
</dbReference>
<organism evidence="6 7">
    <name type="scientific">Pseudonocardia cypriaca</name>
    <dbReference type="NCBI Taxonomy" id="882449"/>
    <lineage>
        <taxon>Bacteria</taxon>
        <taxon>Bacillati</taxon>
        <taxon>Actinomycetota</taxon>
        <taxon>Actinomycetes</taxon>
        <taxon>Pseudonocardiales</taxon>
        <taxon>Pseudonocardiaceae</taxon>
        <taxon>Pseudonocardia</taxon>
    </lineage>
</organism>
<sequence length="204" mass="21649">MAREKPAARAHTGRRRNEAARLAILRSVARAVEEGATLDQLTIDRIAAGAGVGRQTIYRWWPSKGAVLAEAMADSAQRLAPRPDSGSLRDDLRLFLAATFDVAGREPVVGLLRSVAAEAQRDPATAAALAEFAGARRAELVAILDAARNRGEVHRDADAELLAEQAFGLLWYRIAVSGEPVDPALAQRLAAGLLAQVGGREAAT</sequence>
<evidence type="ECO:0000313" key="6">
    <source>
        <dbReference type="EMBL" id="TQM44213.1"/>
    </source>
</evidence>
<dbReference type="GO" id="GO:0000976">
    <property type="term" value="F:transcription cis-regulatory region binding"/>
    <property type="evidence" value="ECO:0007669"/>
    <property type="project" value="TreeGrafter"/>
</dbReference>
<evidence type="ECO:0000256" key="2">
    <source>
        <dbReference type="ARBA" id="ARBA00023125"/>
    </source>
</evidence>
<keyword evidence="7" id="KW-1185">Reference proteome</keyword>
<dbReference type="GO" id="GO:0003700">
    <property type="term" value="F:DNA-binding transcription factor activity"/>
    <property type="evidence" value="ECO:0007669"/>
    <property type="project" value="TreeGrafter"/>
</dbReference>
<protein>
    <submittedName>
        <fullName evidence="6">TetR family transcriptional regulator</fullName>
    </submittedName>
</protein>
<accession>A0A543GDS0</accession>
<dbReference type="EMBL" id="VFPH01000001">
    <property type="protein sequence ID" value="TQM44213.1"/>
    <property type="molecule type" value="Genomic_DNA"/>
</dbReference>
<dbReference type="InterPro" id="IPR050109">
    <property type="entry name" value="HTH-type_TetR-like_transc_reg"/>
</dbReference>
<dbReference type="InterPro" id="IPR036271">
    <property type="entry name" value="Tet_transcr_reg_TetR-rel_C_sf"/>
</dbReference>
<dbReference type="Pfam" id="PF00440">
    <property type="entry name" value="TetR_N"/>
    <property type="match status" value="1"/>
</dbReference>
<dbReference type="Gene3D" id="1.10.10.60">
    <property type="entry name" value="Homeodomain-like"/>
    <property type="match status" value="1"/>
</dbReference>
<proteinExistence type="predicted"/>
<dbReference type="Proteomes" id="UP000319818">
    <property type="component" value="Unassembled WGS sequence"/>
</dbReference>
<dbReference type="PANTHER" id="PTHR30055">
    <property type="entry name" value="HTH-TYPE TRANSCRIPTIONAL REGULATOR RUTR"/>
    <property type="match status" value="1"/>
</dbReference>